<dbReference type="RefSeq" id="WP_074952059.1">
    <property type="nucleotide sequence ID" value="NZ_BJXR01000039.1"/>
</dbReference>
<gene>
    <name evidence="4" type="ORF">MFU01_56240</name>
</gene>
<evidence type="ECO:0000313" key="5">
    <source>
        <dbReference type="Proteomes" id="UP000321514"/>
    </source>
</evidence>
<dbReference type="Gene3D" id="3.10.50.40">
    <property type="match status" value="1"/>
</dbReference>
<dbReference type="PANTHER" id="PTHR47245">
    <property type="entry name" value="PEPTIDYLPROLYL ISOMERASE"/>
    <property type="match status" value="1"/>
</dbReference>
<feature type="signal peptide" evidence="2">
    <location>
        <begin position="1"/>
        <end position="23"/>
    </location>
</feature>
<feature type="chain" id="PRO_5022175488" evidence="2">
    <location>
        <begin position="24"/>
        <end position="290"/>
    </location>
</feature>
<dbReference type="PROSITE" id="PS50198">
    <property type="entry name" value="PPIC_PPIASE_2"/>
    <property type="match status" value="1"/>
</dbReference>
<protein>
    <submittedName>
        <fullName evidence="4">Peptidylprolyl isomerase</fullName>
    </submittedName>
</protein>
<dbReference type="Proteomes" id="UP000321514">
    <property type="component" value="Unassembled WGS sequence"/>
</dbReference>
<dbReference type="PROSITE" id="PS51257">
    <property type="entry name" value="PROKAR_LIPOPROTEIN"/>
    <property type="match status" value="1"/>
</dbReference>
<evidence type="ECO:0000313" key="4">
    <source>
        <dbReference type="EMBL" id="GEN10587.1"/>
    </source>
</evidence>
<dbReference type="GO" id="GO:0003755">
    <property type="term" value="F:peptidyl-prolyl cis-trans isomerase activity"/>
    <property type="evidence" value="ECO:0007669"/>
    <property type="project" value="UniProtKB-KW"/>
</dbReference>
<dbReference type="EMBL" id="BJXR01000039">
    <property type="protein sequence ID" value="GEN10587.1"/>
    <property type="molecule type" value="Genomic_DNA"/>
</dbReference>
<sequence length="290" mass="31800">MRPGLRRAWRCCAWVLLAFTLGACQDEGIVAQVGKRDISKADVSALIASRSSRERPTSGEALDALVERSLLAEEARRSGLHEDAAVQARLRSVEREVLAQALLDKHLAEVTTEARLRERYAATREQLGRREVHVRQLMVRVPPGADDETRARAQSRMNALFARLAGGESFEKVASETSEETVSAARGGDLGPVLEGQVDDVFFTEAAQLSKGERSRPFSTAYGLHLLEAVADMKTVVPTFDEARGRLESDARRDAQAQLMKALRERIAVKTHPERLDAAASVATSQTGKE</sequence>
<dbReference type="STRING" id="1334629.MFUL124B02_24015"/>
<evidence type="ECO:0000259" key="3">
    <source>
        <dbReference type="PROSITE" id="PS50198"/>
    </source>
</evidence>
<organism evidence="4 5">
    <name type="scientific">Myxococcus fulvus</name>
    <dbReference type="NCBI Taxonomy" id="33"/>
    <lineage>
        <taxon>Bacteria</taxon>
        <taxon>Pseudomonadati</taxon>
        <taxon>Myxococcota</taxon>
        <taxon>Myxococcia</taxon>
        <taxon>Myxococcales</taxon>
        <taxon>Cystobacterineae</taxon>
        <taxon>Myxococcaceae</taxon>
        <taxon>Myxococcus</taxon>
    </lineage>
</organism>
<name>A0A511T961_MYXFU</name>
<evidence type="ECO:0000256" key="2">
    <source>
        <dbReference type="SAM" id="SignalP"/>
    </source>
</evidence>
<dbReference type="InterPro" id="IPR027304">
    <property type="entry name" value="Trigger_fact/SurA_dom_sf"/>
</dbReference>
<dbReference type="SUPFAM" id="SSF54534">
    <property type="entry name" value="FKBP-like"/>
    <property type="match status" value="1"/>
</dbReference>
<comment type="caution">
    <text evidence="4">The sequence shown here is derived from an EMBL/GenBank/DDBJ whole genome shotgun (WGS) entry which is preliminary data.</text>
</comment>
<keyword evidence="2" id="KW-0732">Signal</keyword>
<dbReference type="AlphaFoldDB" id="A0A511T961"/>
<reference evidence="4 5" key="1">
    <citation type="submission" date="2019-07" db="EMBL/GenBank/DDBJ databases">
        <title>Whole genome shotgun sequence of Myxococcus fulvus NBRC 100333.</title>
        <authorList>
            <person name="Hosoyama A."/>
            <person name="Uohara A."/>
            <person name="Ohji S."/>
            <person name="Ichikawa N."/>
        </authorList>
    </citation>
    <scope>NUCLEOTIDE SEQUENCE [LARGE SCALE GENOMIC DNA]</scope>
    <source>
        <strain evidence="4 5">NBRC 100333</strain>
    </source>
</reference>
<dbReference type="InterPro" id="IPR000297">
    <property type="entry name" value="PPIase_PpiC"/>
</dbReference>
<dbReference type="SUPFAM" id="SSF109998">
    <property type="entry name" value="Triger factor/SurA peptide-binding domain-like"/>
    <property type="match status" value="1"/>
</dbReference>
<proteinExistence type="predicted"/>
<dbReference type="OrthoDB" id="5502873at2"/>
<keyword evidence="1" id="KW-0697">Rotamase</keyword>
<evidence type="ECO:0000256" key="1">
    <source>
        <dbReference type="PROSITE-ProRule" id="PRU00278"/>
    </source>
</evidence>
<keyword evidence="1 4" id="KW-0413">Isomerase</keyword>
<feature type="domain" description="PpiC" evidence="3">
    <location>
        <begin position="129"/>
        <end position="231"/>
    </location>
</feature>
<dbReference type="PANTHER" id="PTHR47245:SF3">
    <property type="entry name" value="PEPTIDYL-PROLYL CIS-TRANS ISOMERASE, PPIC-TYPE-RELATED"/>
    <property type="match status" value="1"/>
</dbReference>
<dbReference type="Pfam" id="PF00639">
    <property type="entry name" value="Rotamase"/>
    <property type="match status" value="1"/>
</dbReference>
<dbReference type="InterPro" id="IPR023058">
    <property type="entry name" value="PPIase_PpiC_CS"/>
</dbReference>
<dbReference type="InterPro" id="IPR050245">
    <property type="entry name" value="PrsA_foldase"/>
</dbReference>
<accession>A0A511T961</accession>
<dbReference type="InterPro" id="IPR046357">
    <property type="entry name" value="PPIase_dom_sf"/>
</dbReference>
<dbReference type="PROSITE" id="PS01096">
    <property type="entry name" value="PPIC_PPIASE_1"/>
    <property type="match status" value="1"/>
</dbReference>